<dbReference type="EMBL" id="BOQN01000007">
    <property type="protein sequence ID" value="GIM88791.1"/>
    <property type="molecule type" value="Genomic_DNA"/>
</dbReference>
<accession>A0A919W7C1</accession>
<dbReference type="RefSeq" id="WP_213004774.1">
    <property type="nucleotide sequence ID" value="NZ_BOQN01000007.1"/>
</dbReference>
<comment type="caution">
    <text evidence="1">The sequence shown here is derived from an EMBL/GenBank/DDBJ whole genome shotgun (WGS) entry which is preliminary data.</text>
</comment>
<gene>
    <name evidence="1" type="ORF">Ato02nite_005840</name>
</gene>
<sequence length="108" mass="11955">MEYLPSEPAPKLPWGPKLTAREDRLHTRLVGLADRFVVDSEADESVLPALLALSDDPRLWGLLLGRALRRVELGESSYMRLVEAAREAGADEEVAQVHLAWLRATPGV</sequence>
<evidence type="ECO:0000313" key="1">
    <source>
        <dbReference type="EMBL" id="GIM88791.1"/>
    </source>
</evidence>
<keyword evidence="2" id="KW-1185">Reference proteome</keyword>
<organism evidence="1 2">
    <name type="scientific">Paractinoplanes toevensis</name>
    <dbReference type="NCBI Taxonomy" id="571911"/>
    <lineage>
        <taxon>Bacteria</taxon>
        <taxon>Bacillati</taxon>
        <taxon>Actinomycetota</taxon>
        <taxon>Actinomycetes</taxon>
        <taxon>Micromonosporales</taxon>
        <taxon>Micromonosporaceae</taxon>
        <taxon>Paractinoplanes</taxon>
    </lineage>
</organism>
<evidence type="ECO:0000313" key="2">
    <source>
        <dbReference type="Proteomes" id="UP000677082"/>
    </source>
</evidence>
<reference evidence="1 2" key="1">
    <citation type="submission" date="2021-03" db="EMBL/GenBank/DDBJ databases">
        <title>Whole genome shotgun sequence of Actinoplanes toevensis NBRC 105298.</title>
        <authorList>
            <person name="Komaki H."/>
            <person name="Tamura T."/>
        </authorList>
    </citation>
    <scope>NUCLEOTIDE SEQUENCE [LARGE SCALE GENOMIC DNA]</scope>
    <source>
        <strain evidence="1 2">NBRC 105298</strain>
    </source>
</reference>
<protein>
    <submittedName>
        <fullName evidence="1">Uncharacterized protein</fullName>
    </submittedName>
</protein>
<proteinExistence type="predicted"/>
<name>A0A919W7C1_9ACTN</name>
<dbReference type="AlphaFoldDB" id="A0A919W7C1"/>
<dbReference type="Proteomes" id="UP000677082">
    <property type="component" value="Unassembled WGS sequence"/>
</dbReference>